<evidence type="ECO:0000313" key="10">
    <source>
        <dbReference type="EMBL" id="BBF88385.1"/>
    </source>
</evidence>
<organism evidence="10">
    <name type="scientific">Lotus japonicus</name>
    <name type="common">Lotus corniculatus var. japonicus</name>
    <dbReference type="NCBI Taxonomy" id="34305"/>
    <lineage>
        <taxon>Eukaryota</taxon>
        <taxon>Viridiplantae</taxon>
        <taxon>Streptophyta</taxon>
        <taxon>Embryophyta</taxon>
        <taxon>Tracheophyta</taxon>
        <taxon>Spermatophyta</taxon>
        <taxon>Magnoliopsida</taxon>
        <taxon>eudicotyledons</taxon>
        <taxon>Gunneridae</taxon>
        <taxon>Pentapetalae</taxon>
        <taxon>rosids</taxon>
        <taxon>fabids</taxon>
        <taxon>Fabales</taxon>
        <taxon>Fabaceae</taxon>
        <taxon>Papilionoideae</taxon>
        <taxon>50 kb inversion clade</taxon>
        <taxon>NPAAA clade</taxon>
        <taxon>Hologalegina</taxon>
        <taxon>robinioid clade</taxon>
        <taxon>Loteae</taxon>
        <taxon>Lotus</taxon>
    </lineage>
</organism>
<evidence type="ECO:0000256" key="7">
    <source>
        <dbReference type="ARBA" id="ARBA00023180"/>
    </source>
</evidence>
<comment type="similarity">
    <text evidence="2">Belongs to the peptidase A1 family.</text>
</comment>
<dbReference type="OMA" id="KVNLIHR"/>
<dbReference type="InterPro" id="IPR021109">
    <property type="entry name" value="Peptidase_aspartic_dom_sf"/>
</dbReference>
<keyword evidence="3" id="KW-0964">Secreted</keyword>
<dbReference type="InterPro" id="IPR051708">
    <property type="entry name" value="Plant_Aspart_Prot_A1"/>
</dbReference>
<evidence type="ECO:0000259" key="9">
    <source>
        <dbReference type="PROSITE" id="PS51767"/>
    </source>
</evidence>
<feature type="domain" description="Peptidase A1" evidence="9">
    <location>
        <begin position="96"/>
        <end position="434"/>
    </location>
</feature>
<dbReference type="FunFam" id="2.40.70.10:FF:000050">
    <property type="entry name" value="Aspartic proteinase CDR1"/>
    <property type="match status" value="1"/>
</dbReference>
<dbReference type="Pfam" id="PF14541">
    <property type="entry name" value="TAXi_C"/>
    <property type="match status" value="1"/>
</dbReference>
<dbReference type="PANTHER" id="PTHR47967:SF128">
    <property type="entry name" value="ASPARTIC PROTEINASE CDR1-LIKE"/>
    <property type="match status" value="1"/>
</dbReference>
<dbReference type="OrthoDB" id="2747330at2759"/>
<sequence length="441" mass="47949">MHALAFFFAASCSLLATLPFTEPSKTPSSFTIDLIHHDSPLSPFYNSSMTRSQLIRNAAMRSISRANQLSLSLSHSLNQLKESSPEPIIIPNNGNYLMRIYIGTPSVERLAIADTGSDLTWVQCSPCDNTKCFAQNTPLYDPLNSSTFTLLPCDSQPCTQLPYSQYVCSDYGDCIYAYTYGDNSYSYGGLSSDSIRFDATAATPTIPKFVFGCGFQNKFTADKSGKTTGIVGLGAGPLSLVSQLGDEIGHKFSYCLLPFSSNSNSKLKFGEAAIVQGNGVVSTPLIIKPDLPFYYLNLEGITVGAKTVKTGQTDGNIIIDSGSTLTYLEESFYNEFVSLVKETVAVEEDQYIPYPFDFCFTYKEGMSTPPDVVFHFTGGDVVLKPMNTLVLIEDNLICSTVVPSHFDGIAIFGNLGQIDFHVGYDIQGGKVSFAPTDCSLN</sequence>
<dbReference type="InterPro" id="IPR033121">
    <property type="entry name" value="PEPTIDASE_A1"/>
</dbReference>
<feature type="signal peptide" evidence="8">
    <location>
        <begin position="1"/>
        <end position="23"/>
    </location>
</feature>
<evidence type="ECO:0000256" key="1">
    <source>
        <dbReference type="ARBA" id="ARBA00004613"/>
    </source>
</evidence>
<dbReference type="PROSITE" id="PS51767">
    <property type="entry name" value="PEPTIDASE_A1"/>
    <property type="match status" value="1"/>
</dbReference>
<dbReference type="CDD" id="cd05476">
    <property type="entry name" value="pepsin_A_like_plant"/>
    <property type="match status" value="1"/>
</dbReference>
<gene>
    <name evidence="10" type="primary">APN1</name>
</gene>
<reference evidence="10" key="3">
    <citation type="journal article" date="2018" name="Plant J.">
        <title>Loss-of-function of ASPARTIC PEPTIDASE NODULE-INDUCED 1 (APN1) in Lotus japonicus restricts efficient nitrogen-fixing symbiosis with specific Mesorhizobium loti strains.</title>
        <authorList>
            <person name="Yamaya-Ito H."/>
            <person name="Shimoda Y."/>
            <person name="Hakoyama T."/>
            <person name="Sato S."/>
            <person name="Kaneko T."/>
            <person name="Hossain Md.S."/>
            <person name="Shibata S."/>
            <person name="Kawaguchi M."/>
            <person name="Hayashi M."/>
            <person name="Kouchi H."/>
            <person name="Umehara Y."/>
        </authorList>
    </citation>
    <scope>NUCLEOTIDE SEQUENCE</scope>
    <source>
        <tissue evidence="10">Root nodules</tissue>
    </source>
</reference>
<keyword evidence="4" id="KW-0645">Protease</keyword>
<dbReference type="EMBL" id="LC323002">
    <property type="protein sequence ID" value="BCG68837.1"/>
    <property type="molecule type" value="mRNA"/>
</dbReference>
<protein>
    <submittedName>
        <fullName evidence="10">Aspartic peptidase</fullName>
    </submittedName>
    <submittedName>
        <fullName evidence="11">Aspartic proteinase</fullName>
    </submittedName>
</protein>
<dbReference type="EMBL" id="LC279017">
    <property type="protein sequence ID" value="BBF88385.1"/>
    <property type="molecule type" value="mRNA"/>
</dbReference>
<keyword evidence="8" id="KW-0732">Signal</keyword>
<dbReference type="FunFam" id="2.40.70.10:FF:000031">
    <property type="entry name" value="Aspartyl protease AED1"/>
    <property type="match status" value="1"/>
</dbReference>
<dbReference type="Pfam" id="PF14543">
    <property type="entry name" value="TAXi_N"/>
    <property type="match status" value="1"/>
</dbReference>
<feature type="chain" id="PRO_5033345764" evidence="8">
    <location>
        <begin position="24"/>
        <end position="441"/>
    </location>
</feature>
<dbReference type="InterPro" id="IPR032799">
    <property type="entry name" value="TAXi_C"/>
</dbReference>
<evidence type="ECO:0000313" key="11">
    <source>
        <dbReference type="EMBL" id="BCG68837.1"/>
    </source>
</evidence>
<evidence type="ECO:0000256" key="3">
    <source>
        <dbReference type="ARBA" id="ARBA00022525"/>
    </source>
</evidence>
<dbReference type="GO" id="GO:0005576">
    <property type="term" value="C:extracellular region"/>
    <property type="evidence" value="ECO:0007669"/>
    <property type="project" value="UniProtKB-SubCell"/>
</dbReference>
<dbReference type="InterPro" id="IPR032861">
    <property type="entry name" value="TAXi_N"/>
</dbReference>
<dbReference type="InterPro" id="IPR001969">
    <property type="entry name" value="Aspartic_peptidase_AS"/>
</dbReference>
<evidence type="ECO:0000256" key="4">
    <source>
        <dbReference type="ARBA" id="ARBA00022670"/>
    </source>
</evidence>
<dbReference type="PROSITE" id="PS00141">
    <property type="entry name" value="ASP_PROTEASE"/>
    <property type="match status" value="1"/>
</dbReference>
<dbReference type="AlphaFoldDB" id="A0A348FUG7"/>
<keyword evidence="6" id="KW-0378">Hydrolase</keyword>
<evidence type="ECO:0000256" key="8">
    <source>
        <dbReference type="SAM" id="SignalP"/>
    </source>
</evidence>
<name>A0A348FUG7_LOTJA</name>
<dbReference type="Gene3D" id="2.40.70.10">
    <property type="entry name" value="Acid Proteases"/>
    <property type="match status" value="2"/>
</dbReference>
<keyword evidence="7" id="KW-0325">Glycoprotein</keyword>
<keyword evidence="5" id="KW-0064">Aspartyl protease</keyword>
<dbReference type="GO" id="GO:0004190">
    <property type="term" value="F:aspartic-type endopeptidase activity"/>
    <property type="evidence" value="ECO:0007669"/>
    <property type="project" value="UniProtKB-KW"/>
</dbReference>
<accession>A0A348FUG7</accession>
<reference evidence="11" key="2">
    <citation type="submission" date="2017-09" db="EMBL/GenBank/DDBJ databases">
        <title>Loss-of-Function of ASPARTIC PEPTIDASE NODULE-INDUCED 1 (APN1) in Lotus japonicus Restricts Efficient Nitrogen-Fixing Symbiosis with Specific Mesorhizobium loti Strains.</title>
        <authorList>
            <person name="Yamaya-Ito"/>
            <person name="H."/>
            <person name="Shimoda Y."/>
            <person name="Hakoyama T."/>
            <person name="Sato S."/>
            <person name="Kaneko T."/>
            <person name="Hossain Md.S."/>
            <person name="Shibata S."/>
            <person name="Kawaguchi M."/>
            <person name="Hayashi M."/>
            <person name="Kouchi H."/>
            <person name="Umehara Y."/>
        </authorList>
    </citation>
    <scope>NUCLEOTIDE SEQUENCE</scope>
    <source>
        <tissue evidence="11">Root nodule</tissue>
    </source>
</reference>
<comment type="subcellular location">
    <subcellularLocation>
        <location evidence="1">Secreted</location>
    </subcellularLocation>
</comment>
<evidence type="ECO:0000256" key="5">
    <source>
        <dbReference type="ARBA" id="ARBA00022750"/>
    </source>
</evidence>
<proteinExistence type="evidence at transcript level"/>
<dbReference type="PANTHER" id="PTHR47967">
    <property type="entry name" value="OS07G0603500 PROTEIN-RELATED"/>
    <property type="match status" value="1"/>
</dbReference>
<reference evidence="11" key="1">
    <citation type="journal article" date="2004" name="Plant Mol. Biol.">
        <title>Characteristics of the Lotus japonicus gene repertoire deduced from large-scale expressed sequence tag (EST) analysis.</title>
        <authorList>
            <person name="Asamizu E."/>
            <person name="Nakamura Y."/>
            <person name="Sato S."/>
            <person name="Tabata S."/>
        </authorList>
    </citation>
    <scope>NUCLEOTIDE SEQUENCE</scope>
    <source>
        <tissue evidence="11">Root nodule</tissue>
    </source>
</reference>
<dbReference type="InterPro" id="IPR034161">
    <property type="entry name" value="Pepsin-like_plant"/>
</dbReference>
<dbReference type="GO" id="GO:0006508">
    <property type="term" value="P:proteolysis"/>
    <property type="evidence" value="ECO:0007669"/>
    <property type="project" value="UniProtKB-KW"/>
</dbReference>
<dbReference type="SUPFAM" id="SSF50630">
    <property type="entry name" value="Acid proteases"/>
    <property type="match status" value="1"/>
</dbReference>
<evidence type="ECO:0000256" key="6">
    <source>
        <dbReference type="ARBA" id="ARBA00022801"/>
    </source>
</evidence>
<evidence type="ECO:0000256" key="2">
    <source>
        <dbReference type="ARBA" id="ARBA00007447"/>
    </source>
</evidence>